<gene>
    <name evidence="2" type="ORF">OXD698_LOCUS53073</name>
</gene>
<feature type="binding site" evidence="1">
    <location>
        <position position="92"/>
    </location>
    <ligand>
        <name>ATP</name>
        <dbReference type="ChEBI" id="CHEBI:30616"/>
    </ligand>
</feature>
<dbReference type="AlphaFoldDB" id="A0A820QUR5"/>
<feature type="non-terminal residue" evidence="2">
    <location>
        <position position="1"/>
    </location>
</feature>
<dbReference type="GO" id="GO:0005524">
    <property type="term" value="F:ATP binding"/>
    <property type="evidence" value="ECO:0007669"/>
    <property type="project" value="UniProtKB-UniRule"/>
</dbReference>
<proteinExistence type="predicted"/>
<dbReference type="InterPro" id="IPR011009">
    <property type="entry name" value="Kinase-like_dom_sf"/>
</dbReference>
<evidence type="ECO:0000313" key="3">
    <source>
        <dbReference type="Proteomes" id="UP000663844"/>
    </source>
</evidence>
<protein>
    <recommendedName>
        <fullName evidence="4">Protein kinase domain-containing protein</fullName>
    </recommendedName>
</protein>
<accession>A0A820QUR5</accession>
<keyword evidence="1" id="KW-0547">Nucleotide-binding</keyword>
<dbReference type="SUPFAM" id="SSF56112">
    <property type="entry name" value="Protein kinase-like (PK-like)"/>
    <property type="match status" value="1"/>
</dbReference>
<dbReference type="PROSITE" id="PS00107">
    <property type="entry name" value="PROTEIN_KINASE_ATP"/>
    <property type="match status" value="1"/>
</dbReference>
<organism evidence="2 3">
    <name type="scientific">Adineta steineri</name>
    <dbReference type="NCBI Taxonomy" id="433720"/>
    <lineage>
        <taxon>Eukaryota</taxon>
        <taxon>Metazoa</taxon>
        <taxon>Spiralia</taxon>
        <taxon>Gnathifera</taxon>
        <taxon>Rotifera</taxon>
        <taxon>Eurotatoria</taxon>
        <taxon>Bdelloidea</taxon>
        <taxon>Adinetida</taxon>
        <taxon>Adinetidae</taxon>
        <taxon>Adineta</taxon>
    </lineage>
</organism>
<evidence type="ECO:0008006" key="4">
    <source>
        <dbReference type="Google" id="ProtNLM"/>
    </source>
</evidence>
<sequence length="104" mass="12280">RNKKLYGKLKQKYYQNGDMSDKEFEHLRSLTYPNKLKDNILYTWNHTPTNVDLNKLPKIERALIKLDRLIGKGAFGEVYAGTMMNNQLVAIKVKYLFLNLFLRN</sequence>
<evidence type="ECO:0000313" key="2">
    <source>
        <dbReference type="EMBL" id="CAF4428364.1"/>
    </source>
</evidence>
<comment type="caution">
    <text evidence="2">The sequence shown here is derived from an EMBL/GenBank/DDBJ whole genome shotgun (WGS) entry which is preliminary data.</text>
</comment>
<reference evidence="2" key="1">
    <citation type="submission" date="2021-02" db="EMBL/GenBank/DDBJ databases">
        <authorList>
            <person name="Nowell W R."/>
        </authorList>
    </citation>
    <scope>NUCLEOTIDE SEQUENCE</scope>
</reference>
<dbReference type="InterPro" id="IPR017441">
    <property type="entry name" value="Protein_kinase_ATP_BS"/>
</dbReference>
<keyword evidence="1" id="KW-0067">ATP-binding</keyword>
<dbReference type="Proteomes" id="UP000663844">
    <property type="component" value="Unassembled WGS sequence"/>
</dbReference>
<name>A0A820QUR5_9BILA</name>
<evidence type="ECO:0000256" key="1">
    <source>
        <dbReference type="PROSITE-ProRule" id="PRU10141"/>
    </source>
</evidence>
<dbReference type="EMBL" id="CAJOAZ010029820">
    <property type="protein sequence ID" value="CAF4428364.1"/>
    <property type="molecule type" value="Genomic_DNA"/>
</dbReference>
<dbReference type="Gene3D" id="3.30.200.20">
    <property type="entry name" value="Phosphorylase Kinase, domain 1"/>
    <property type="match status" value="1"/>
</dbReference>